<dbReference type="KEGG" id="vg:56132573"/>
<protein>
    <submittedName>
        <fullName evidence="1">Uncharacterized protein</fullName>
    </submittedName>
</protein>
<dbReference type="Proteomes" id="UP000291120">
    <property type="component" value="Segment"/>
</dbReference>
<proteinExistence type="predicted"/>
<evidence type="ECO:0000313" key="2">
    <source>
        <dbReference type="Proteomes" id="UP000291120"/>
    </source>
</evidence>
<evidence type="ECO:0000313" key="1">
    <source>
        <dbReference type="EMBL" id="BBI90377.1"/>
    </source>
</evidence>
<keyword evidence="2" id="KW-1185">Reference proteome</keyword>
<dbReference type="RefSeq" id="YP_009900354.1">
    <property type="nucleotide sequence ID" value="NC_049805.1"/>
</dbReference>
<dbReference type="EMBL" id="AP019527">
    <property type="protein sequence ID" value="BBI90377.1"/>
    <property type="molecule type" value="Genomic_DNA"/>
</dbReference>
<name>A0A455VPM2_9CAUD</name>
<dbReference type="GeneID" id="56132573"/>
<sequence>MKFKELLEVLHPYTDINIWIEHDDTMTLFETSKHGLLKGNHQNYYTDHKDWHVVHAYPDHDDYDGNHLVVRLEEPTSVHNCFFESIVGDGIRDYCPECGKSIFKW</sequence>
<organism evidence="1 2">
    <name type="scientific">Lactococcus phage phiQ1</name>
    <dbReference type="NCBI Taxonomy" id="2488571"/>
    <lineage>
        <taxon>Viruses</taxon>
        <taxon>Duplodnaviria</taxon>
        <taxon>Heunggongvirae</taxon>
        <taxon>Uroviricota</taxon>
        <taxon>Caudoviricetes</taxon>
        <taxon>Teubervirus</taxon>
        <taxon>Teubervirus Q1</taxon>
    </lineage>
</organism>
<accession>A0A455VPM2</accession>
<reference evidence="1 2" key="1">
    <citation type="submission" date="2019-03" db="EMBL/GenBank/DDBJ databases">
        <title>Complete genome sequencing analysis of lytic phage phiQ1.</title>
        <authorList>
            <person name="Kimuro A."/>
            <person name="Yamasaka A."/>
            <person name="Fujino Y."/>
            <person name="Doi K."/>
        </authorList>
    </citation>
    <scope>NUCLEOTIDE SEQUENCE [LARGE SCALE GENOMIC DNA]</scope>
    <source>
        <strain evidence="2">phiQ1</strain>
    </source>
</reference>